<dbReference type="InterPro" id="IPR036691">
    <property type="entry name" value="Endo/exonu/phosph_ase_sf"/>
</dbReference>
<keyword evidence="10" id="KW-0812">Transmembrane</keyword>
<dbReference type="InterPro" id="IPR047575">
    <property type="entry name" value="Sm"/>
</dbReference>
<evidence type="ECO:0000313" key="12">
    <source>
        <dbReference type="EMBL" id="KAL3788945.1"/>
    </source>
</evidence>
<dbReference type="Gene3D" id="2.30.30.100">
    <property type="match status" value="1"/>
</dbReference>
<keyword evidence="7" id="KW-0539">Nucleus</keyword>
<evidence type="ECO:0000256" key="9">
    <source>
        <dbReference type="SAM" id="MobiDB-lite"/>
    </source>
</evidence>
<dbReference type="InterPro" id="IPR027141">
    <property type="entry name" value="LSm4/Sm_D1/D3"/>
</dbReference>
<dbReference type="GO" id="GO:0008380">
    <property type="term" value="P:RNA splicing"/>
    <property type="evidence" value="ECO:0007669"/>
    <property type="project" value="UniProtKB-KW"/>
</dbReference>
<dbReference type="InterPro" id="IPR036397">
    <property type="entry name" value="RNaseH_sf"/>
</dbReference>
<protein>
    <recommendedName>
        <fullName evidence="11">Sm domain-containing protein</fullName>
    </recommendedName>
</protein>
<dbReference type="GO" id="GO:0006397">
    <property type="term" value="P:mRNA processing"/>
    <property type="evidence" value="ECO:0007669"/>
    <property type="project" value="UniProtKB-KW"/>
</dbReference>
<keyword evidence="10" id="KW-0472">Membrane</keyword>
<evidence type="ECO:0000256" key="6">
    <source>
        <dbReference type="ARBA" id="ARBA00023187"/>
    </source>
</evidence>
<evidence type="ECO:0000256" key="1">
    <source>
        <dbReference type="ARBA" id="ARBA00004123"/>
    </source>
</evidence>
<dbReference type="InterPro" id="IPR010920">
    <property type="entry name" value="LSM_dom_sf"/>
</dbReference>
<dbReference type="InterPro" id="IPR034101">
    <property type="entry name" value="Lsm4"/>
</dbReference>
<feature type="compositionally biased region" description="Gly residues" evidence="9">
    <location>
        <begin position="2049"/>
        <end position="2058"/>
    </location>
</feature>
<feature type="transmembrane region" description="Helical" evidence="10">
    <location>
        <begin position="934"/>
        <end position="959"/>
    </location>
</feature>
<comment type="similarity">
    <text evidence="2">Belongs to the snRNP Sm proteins family.</text>
</comment>
<comment type="subcellular location">
    <subcellularLocation>
        <location evidence="1">Nucleus</location>
    </subcellularLocation>
</comment>
<proteinExistence type="inferred from homology"/>
<feature type="transmembrane region" description="Helical" evidence="10">
    <location>
        <begin position="966"/>
        <end position="985"/>
    </location>
</feature>
<accession>A0ABD3PLR4</accession>
<evidence type="ECO:0000256" key="2">
    <source>
        <dbReference type="ARBA" id="ARBA00006850"/>
    </source>
</evidence>
<dbReference type="GO" id="GO:0003723">
    <property type="term" value="F:RNA binding"/>
    <property type="evidence" value="ECO:0007669"/>
    <property type="project" value="UniProtKB-KW"/>
</dbReference>
<dbReference type="SUPFAM" id="SSF56219">
    <property type="entry name" value="DNase I-like"/>
    <property type="match status" value="1"/>
</dbReference>
<evidence type="ECO:0000256" key="5">
    <source>
        <dbReference type="ARBA" id="ARBA00022884"/>
    </source>
</evidence>
<sequence>MTSHPTGSEVGRVSSSRDNHVVPQRGGMQPRGTRPLYNDQISNCSVIRTGNSRHSNKRTKSQSRQDRWRSNQASLEQKRKYRSFVQGYRQFQEKCTPLDSDIEEAMLRNYQQDGMYDPSSFPRPIAGSPPSTMTGDADRREMDQLVSFLQEGGVGYMPSRKSSGWVRLMFENWNSLGVFTQGWKIDRINQLIRDLQVDIVAGCECQCNWDFVPPRRQFLQLLSPGSSTVGVASHNSTETINRDQMGGTAIAAVGRLSDVVTEVGSDNTGLARWSWIRIGATTRSTRVVCGYLPCKPGKAARGHTVWEQHCRYFQARGDFRCPSAIFVDDLAMQLATWRSNGEEIILCIDANQDVYRGSLATRLSQPDVQLHCLMESAMGEPVPNSHFRGKSQISTIFAVTGWNPDMPCATPTGDYPTIARPKSRSLTCKISRIRRKYCATLHRLVDRHNMDQKLELIDGADGTLPSDAVLHMHNKWDKEMGDFMRHAERACTRFKSSAIEYSPTVGQWLKRRAVLKWILRWHDGKVPDPRNLCRAAKRANIANPLSLTKIEVQLRLHSCLEHLFELKERAPTLRKKHLQWRLKVAKQQEDEEASTEILRIIKHEANRQRQRNINRVVKDTRGRSVLSVGVSTEAGSHTYTDQQEVEQVCGQHLGARFSLGSRAPLSANELLREIGNLSDTEAAKQILSNTYNFSETWDTATVDLLKASARIRLDCGNYPQLTNDISTQEYQDFWSRSKEATSSSKSGRHFGHYRAITENPDLVSLQVKSINLVSRRGTPLDRWRQGVTVLLEKVAGNNRIDKLRAICLLEADFNWWLKVHFARRMTHRMRATGALPLEQGATSGKTAMDSSLAKQLFFDQANVLHHCCAVTSTDAANCYDAVNHAAGSFVLQAMSVPINIVKCYLLCVQTMRFFLKTGFGMAKQSYGGSNQNPYMGLVQGSGAAPAAWTAISTVMLAAYKFKGYGAFFASAWSGILLGIAAILYVDDTDLLHMTSPNTSEASFFQQIQEATTYWAYLLQATGGNLKPEKCYWYFLTYKFVQGKPLLKPLRDISHYDLCIPQPGAPSVSISLKDSGKASEVLGVWASPSGLGTSQLDHMLAKGRKWSRRVLHSALRPSEVWHSFRTQALPSVRYGLLVLMNSPKEVDDAFGSWYYTLLPSLGVNRNIAREWRTLPKRHQGLGLPQMSLEKLALSLQYLHRHWGRPTPTGKMLRSVFELVQIEVGLSGNFLKRDFRVFGGLATHTWYKVLWEYSHLYDVTIELPEVDVPLVRQGDKVLMEEVVKLVPATQWESINRARRFYKVYFMSQLVLCDGCTVDPTKIQTTKCQHMDSKMRFPVEMPTRADLRLWRDTIALLTSSTFRLSPRLGKHLRATYDLIQWRTDKHNHHVARLCVDAPPALFVRGDTRYSTRGRQTYELCANETTIPECPYVASVNVISDTTVSVHSQSLLMSVTRGLEISSLRQALGNLPCCDFLRGLELKDDGPWLIRALERGSLVACHDGSYMPTQDNTRCSAATLFLCTHTGKIASATYCERTQPEVASNYRGELIGGVTATIILRALSLLVQCPVHGTVEIYCDNMGVVLHGNSRHRTLPERQTQSDLILLLRHNLDLLECDVRYVHVYGHLDDQTSFDQLTLPQQLNVMADKLAKECLLAHIAQKSAYGPYYPGELLDIRIGGRKATNSIRDLLYETWGTKTAIPLFARRNIVCRYHYSKIAWDHVGRAMEAYPQMFNLWVTKHVSGFSGTNKQLSRYDGTTVNRCPCCGHNDESTAHITRCLNPGRQRIFQQSVDTLLDWMERTHCDVNLIECLEQYLSLRGEGSMTLIAAPFPRLSQWAMDMDLLGWDNFLEGRICSSLLTYKRQHLHDPTHADTFNHGQRSSFILSSESLTNNGFFATLGCTFEHRYLLDLDFMELGMGSTTNRQYWIVTLESAIKAFQMLPLSLLKSSTTLPLLVELKSGTTYNGRLLSCDTYMNLNLADVVCTSKDGDQFWKLTECYVRGSSIKYLRLPEEAVERVGEEEGRWKGGGGGRGRGRGGRESRGGRGRGRGRSGGRGGRGRGQGQSASS</sequence>
<dbReference type="SUPFAM" id="SSF50182">
    <property type="entry name" value="Sm-like ribonucleoproteins"/>
    <property type="match status" value="1"/>
</dbReference>
<dbReference type="Gene3D" id="3.30.420.10">
    <property type="entry name" value="Ribonuclease H-like superfamily/Ribonuclease H"/>
    <property type="match status" value="1"/>
</dbReference>
<keyword evidence="5" id="KW-0694">RNA-binding</keyword>
<dbReference type="PROSITE" id="PS52002">
    <property type="entry name" value="SM"/>
    <property type="match status" value="1"/>
</dbReference>
<dbReference type="InterPro" id="IPR000477">
    <property type="entry name" value="RT_dom"/>
</dbReference>
<evidence type="ECO:0000256" key="4">
    <source>
        <dbReference type="ARBA" id="ARBA00022728"/>
    </source>
</evidence>
<organism evidence="12 13">
    <name type="scientific">Cyclotella cryptica</name>
    <dbReference type="NCBI Taxonomy" id="29204"/>
    <lineage>
        <taxon>Eukaryota</taxon>
        <taxon>Sar</taxon>
        <taxon>Stramenopiles</taxon>
        <taxon>Ochrophyta</taxon>
        <taxon>Bacillariophyta</taxon>
        <taxon>Coscinodiscophyceae</taxon>
        <taxon>Thalassiosirophycidae</taxon>
        <taxon>Stephanodiscales</taxon>
        <taxon>Stephanodiscaceae</taxon>
        <taxon>Cyclotella</taxon>
    </lineage>
</organism>
<evidence type="ECO:0000256" key="10">
    <source>
        <dbReference type="SAM" id="Phobius"/>
    </source>
</evidence>
<dbReference type="CDD" id="cd01723">
    <property type="entry name" value="LSm4"/>
    <property type="match status" value="1"/>
</dbReference>
<feature type="compositionally biased region" description="Polar residues" evidence="9">
    <location>
        <begin position="39"/>
        <end position="53"/>
    </location>
</feature>
<dbReference type="InterPro" id="IPR001163">
    <property type="entry name" value="Sm_dom_euk/arc"/>
</dbReference>
<name>A0ABD3PLR4_9STRA</name>
<feature type="region of interest" description="Disordered" evidence="9">
    <location>
        <begin position="1"/>
        <end position="75"/>
    </location>
</feature>
<keyword evidence="8" id="KW-0687">Ribonucleoprotein</keyword>
<evidence type="ECO:0000256" key="3">
    <source>
        <dbReference type="ARBA" id="ARBA00022664"/>
    </source>
</evidence>
<feature type="domain" description="Sm" evidence="11">
    <location>
        <begin position="1937"/>
        <end position="2010"/>
    </location>
</feature>
<evidence type="ECO:0000313" key="13">
    <source>
        <dbReference type="Proteomes" id="UP001516023"/>
    </source>
</evidence>
<evidence type="ECO:0000256" key="8">
    <source>
        <dbReference type="ARBA" id="ARBA00023274"/>
    </source>
</evidence>
<dbReference type="EMBL" id="JABMIG020000149">
    <property type="protein sequence ID" value="KAL3788945.1"/>
    <property type="molecule type" value="Genomic_DNA"/>
</dbReference>
<comment type="caution">
    <text evidence="12">The sequence shown here is derived from an EMBL/GenBank/DDBJ whole genome shotgun (WGS) entry which is preliminary data.</text>
</comment>
<reference evidence="12 13" key="1">
    <citation type="journal article" date="2020" name="G3 (Bethesda)">
        <title>Improved Reference Genome for Cyclotella cryptica CCMP332, a Model for Cell Wall Morphogenesis, Salinity Adaptation, and Lipid Production in Diatoms (Bacillariophyta).</title>
        <authorList>
            <person name="Roberts W.R."/>
            <person name="Downey K.M."/>
            <person name="Ruck E.C."/>
            <person name="Traller J.C."/>
            <person name="Alverson A.J."/>
        </authorList>
    </citation>
    <scope>NUCLEOTIDE SEQUENCE [LARGE SCALE GENOMIC DNA]</scope>
    <source>
        <strain evidence="12 13">CCMP332</strain>
    </source>
</reference>
<dbReference type="SMART" id="SM00651">
    <property type="entry name" value="Sm"/>
    <property type="match status" value="1"/>
</dbReference>
<gene>
    <name evidence="12" type="ORF">HJC23_000229</name>
</gene>
<keyword evidence="4" id="KW-0747">Spliceosome</keyword>
<evidence type="ECO:0000259" key="11">
    <source>
        <dbReference type="PROSITE" id="PS52002"/>
    </source>
</evidence>
<dbReference type="Pfam" id="PF01423">
    <property type="entry name" value="LSM"/>
    <property type="match status" value="1"/>
</dbReference>
<dbReference type="Pfam" id="PF00078">
    <property type="entry name" value="RVT_1"/>
    <property type="match status" value="1"/>
</dbReference>
<keyword evidence="10" id="KW-1133">Transmembrane helix</keyword>
<keyword evidence="3" id="KW-0507">mRNA processing</keyword>
<feature type="region of interest" description="Disordered" evidence="9">
    <location>
        <begin position="2014"/>
        <end position="2064"/>
    </location>
</feature>
<keyword evidence="6" id="KW-0508">mRNA splicing</keyword>
<keyword evidence="13" id="KW-1185">Reference proteome</keyword>
<dbReference type="GO" id="GO:0005681">
    <property type="term" value="C:spliceosomal complex"/>
    <property type="evidence" value="ECO:0007669"/>
    <property type="project" value="UniProtKB-KW"/>
</dbReference>
<dbReference type="Proteomes" id="UP001516023">
    <property type="component" value="Unassembled WGS sequence"/>
</dbReference>
<evidence type="ECO:0000256" key="7">
    <source>
        <dbReference type="ARBA" id="ARBA00023242"/>
    </source>
</evidence>
<dbReference type="PANTHER" id="PTHR23338">
    <property type="entry name" value="SMALL NUCLEAR RIBONUCLEOPROTEIN SM"/>
    <property type="match status" value="1"/>
</dbReference>